<sequence length="421" mass="44848">MTCELDTDHLQALSTAASEAWLYGLPLIEVATTRSRGSALGGQVNVFAHMRNLADHRARTVTTPNNDTLYSSGQIDLSAGPVTIVLPASGDRYLSLALMDAYTNNFALLGSRTTGPDGGTFRLVGPRDAAEGDNVIRSPTDHVWALARILVDGPFDLEAARSVQAGISMQGPAAPSPARHAGRAAPWNEYFASVDALMAANPPPVTDLGLIRRIAPLGLGRGGFDPGAFSSEEAAAIEAGVQQARSLIRSRGLGGAGWEDGWSYPRADLGDFGQSYAYRAAVALAGLAALPPVEAMYMRGQGETGGTYDGTRPWRLHFPSDRLPPVDSFWSLSLYEATPDGQFFFADNPLNRYAIGDRTLGLAYNPDGSLDIWIGADSPGSERESNWLPSPAGPFALFMRAYLPQASLLEGQYRLPPVLPA</sequence>
<name>A0ABV2EFK3_9CAUL</name>
<evidence type="ECO:0008006" key="5">
    <source>
        <dbReference type="Google" id="ProtNLM"/>
    </source>
</evidence>
<organism evidence="3 4">
    <name type="scientific">Phenylobacterium koreense</name>
    <dbReference type="NCBI Taxonomy" id="266125"/>
    <lineage>
        <taxon>Bacteria</taxon>
        <taxon>Pseudomonadati</taxon>
        <taxon>Pseudomonadota</taxon>
        <taxon>Alphaproteobacteria</taxon>
        <taxon>Caulobacterales</taxon>
        <taxon>Caulobacteraceae</taxon>
        <taxon>Phenylobacterium</taxon>
    </lineage>
</organism>
<dbReference type="PANTHER" id="PTHR36509">
    <property type="entry name" value="BLL3101 PROTEIN"/>
    <property type="match status" value="1"/>
</dbReference>
<dbReference type="InterPro" id="IPR037049">
    <property type="entry name" value="DUF1214_C_sf"/>
</dbReference>
<comment type="caution">
    <text evidence="3">The sequence shown here is derived from an EMBL/GenBank/DDBJ whole genome shotgun (WGS) entry which is preliminary data.</text>
</comment>
<dbReference type="InterPro" id="IPR010621">
    <property type="entry name" value="DUF1214"/>
</dbReference>
<dbReference type="Gene3D" id="2.60.40.1610">
    <property type="entry name" value="Domain of unknown function DUF1254"/>
    <property type="match status" value="1"/>
</dbReference>
<dbReference type="Pfam" id="PF06742">
    <property type="entry name" value="DUF1214"/>
    <property type="match status" value="1"/>
</dbReference>
<dbReference type="PANTHER" id="PTHR36509:SF2">
    <property type="entry name" value="BLL3101 PROTEIN"/>
    <property type="match status" value="1"/>
</dbReference>
<evidence type="ECO:0000313" key="4">
    <source>
        <dbReference type="Proteomes" id="UP001549110"/>
    </source>
</evidence>
<feature type="domain" description="DUF1254" evidence="2">
    <location>
        <begin position="44"/>
        <end position="169"/>
    </location>
</feature>
<dbReference type="Proteomes" id="UP001549110">
    <property type="component" value="Unassembled WGS sequence"/>
</dbReference>
<dbReference type="RefSeq" id="WP_354297219.1">
    <property type="nucleotide sequence ID" value="NZ_JBEPLU010000001.1"/>
</dbReference>
<keyword evidence="4" id="KW-1185">Reference proteome</keyword>
<dbReference type="InterPro" id="IPR010679">
    <property type="entry name" value="DUF1254"/>
</dbReference>
<dbReference type="Pfam" id="PF06863">
    <property type="entry name" value="DUF1254"/>
    <property type="match status" value="1"/>
</dbReference>
<dbReference type="EMBL" id="JBEPLU010000001">
    <property type="protein sequence ID" value="MET3525799.1"/>
    <property type="molecule type" value="Genomic_DNA"/>
</dbReference>
<feature type="domain" description="DUF1214" evidence="1">
    <location>
        <begin position="295"/>
        <end position="405"/>
    </location>
</feature>
<dbReference type="InterPro" id="IPR037050">
    <property type="entry name" value="DUF1254_sf"/>
</dbReference>
<evidence type="ECO:0000259" key="2">
    <source>
        <dbReference type="Pfam" id="PF06863"/>
    </source>
</evidence>
<accession>A0ABV2EFK3</accession>
<evidence type="ECO:0000313" key="3">
    <source>
        <dbReference type="EMBL" id="MET3525799.1"/>
    </source>
</evidence>
<evidence type="ECO:0000259" key="1">
    <source>
        <dbReference type="Pfam" id="PF06742"/>
    </source>
</evidence>
<dbReference type="SUPFAM" id="SSF160935">
    <property type="entry name" value="VPA0735-like"/>
    <property type="match status" value="1"/>
</dbReference>
<protein>
    <recommendedName>
        <fullName evidence="5">Phosphatidylserine decarboxylase</fullName>
    </recommendedName>
</protein>
<reference evidence="3 4" key="1">
    <citation type="submission" date="2024-06" db="EMBL/GenBank/DDBJ databases">
        <title>Genomic Encyclopedia of Type Strains, Phase IV (KMG-IV): sequencing the most valuable type-strain genomes for metagenomic binning, comparative biology and taxonomic classification.</title>
        <authorList>
            <person name="Goeker M."/>
        </authorList>
    </citation>
    <scope>NUCLEOTIDE SEQUENCE [LARGE SCALE GENOMIC DNA]</scope>
    <source>
        <strain evidence="3 4">DSM 17809</strain>
    </source>
</reference>
<gene>
    <name evidence="3" type="ORF">ABID41_000894</name>
</gene>
<proteinExistence type="predicted"/>
<dbReference type="Gene3D" id="2.60.120.600">
    <property type="entry name" value="Domain of unknown function DUF1214, C-terminal domain"/>
    <property type="match status" value="1"/>
</dbReference>